<feature type="non-terminal residue" evidence="2">
    <location>
        <position position="1"/>
    </location>
</feature>
<feature type="region of interest" description="Disordered" evidence="1">
    <location>
        <begin position="21"/>
        <end position="47"/>
    </location>
</feature>
<gene>
    <name evidence="2" type="ORF">S01H4_37744</name>
</gene>
<evidence type="ECO:0000256" key="1">
    <source>
        <dbReference type="SAM" id="MobiDB-lite"/>
    </source>
</evidence>
<name>X1D2S9_9ZZZZ</name>
<dbReference type="EMBL" id="BART01020298">
    <property type="protein sequence ID" value="GAH02545.1"/>
    <property type="molecule type" value="Genomic_DNA"/>
</dbReference>
<organism evidence="2">
    <name type="scientific">marine sediment metagenome</name>
    <dbReference type="NCBI Taxonomy" id="412755"/>
    <lineage>
        <taxon>unclassified sequences</taxon>
        <taxon>metagenomes</taxon>
        <taxon>ecological metagenomes</taxon>
    </lineage>
</organism>
<sequence>LVLGEELEALFNKPIEEAATEVAPGAQDKSVTEDSLPKSAKSAKKRG</sequence>
<reference evidence="2" key="1">
    <citation type="journal article" date="2014" name="Front. Microbiol.">
        <title>High frequency of phylogenetically diverse reductive dehalogenase-homologous genes in deep subseafloor sedimentary metagenomes.</title>
        <authorList>
            <person name="Kawai M."/>
            <person name="Futagami T."/>
            <person name="Toyoda A."/>
            <person name="Takaki Y."/>
            <person name="Nishi S."/>
            <person name="Hori S."/>
            <person name="Arai W."/>
            <person name="Tsubouchi T."/>
            <person name="Morono Y."/>
            <person name="Uchiyama I."/>
            <person name="Ito T."/>
            <person name="Fujiyama A."/>
            <person name="Inagaki F."/>
            <person name="Takami H."/>
        </authorList>
    </citation>
    <scope>NUCLEOTIDE SEQUENCE</scope>
    <source>
        <strain evidence="2">Expedition CK06-06</strain>
    </source>
</reference>
<evidence type="ECO:0000313" key="2">
    <source>
        <dbReference type="EMBL" id="GAH02545.1"/>
    </source>
</evidence>
<accession>X1D2S9</accession>
<comment type="caution">
    <text evidence="2">The sequence shown here is derived from an EMBL/GenBank/DDBJ whole genome shotgun (WGS) entry which is preliminary data.</text>
</comment>
<protein>
    <submittedName>
        <fullName evidence="2">Uncharacterized protein</fullName>
    </submittedName>
</protein>
<proteinExistence type="predicted"/>
<dbReference type="AlphaFoldDB" id="X1D2S9"/>